<proteinExistence type="predicted"/>
<protein>
    <submittedName>
        <fullName evidence="2">Uncharacterized protein</fullName>
    </submittedName>
</protein>
<feature type="coiled-coil region" evidence="1">
    <location>
        <begin position="372"/>
        <end position="399"/>
    </location>
</feature>
<sequence length="1219" mass="140193">MPTPMMLFVSVTVCTITCPTEDGTLHTILVRSLVSLQNATVRKILPWFFSQALPLFDVLAGNCVVMRLQVKTDPFRHLRRRKSPPFDGKGFNLQRNARHAGFVCIDEWLKIPIEDFNQLCPGLFYGTVKYPNLNIVLSQRRFRQHVVNSAKVWNIMYDCLLCRQFDERQQTEGDFKREMRRKYLATQMKDFRSDIAELEERIEMTQKYSKLKNTLQQQLVHLHSLQVQQYNDEVKRLKMLLKETVHDKQQLLAIRTIYDHDETVAITGEISVASIRVRTNELENILAFCQGELIKAKANKELRTAFETFLGELKNHIDEMEVIVDQVNSIRFMDSALENVRCSIENNQSMLMLSKTNANERKIYLSNLHMNKQCLKMHMRSAQEEITRMKREKTAFIEQMQALKDFCNASTTNNDPREDDELIDLLQQTIGEIVETTNAIASYEKEIVLVQQQIWRSYVETFLNVPFAELASIAAVKLAIEMLDANAKEDFLGFVYERALEAGLRTKWCVGLSCSAIFRTMNSATRVKQVIEKEQNMKTFQYIVLESSVRTSLNTFLHTHVPEESSHTSSYKETVSNVNALVEQMVTQLRTKSKLNAASESLKHLTAAKEERLADLDVLHNGSFIKWPRIRLQELPRILTRSITLNNQEMRLRARYDALEKFIHCIKNTDPLPDAEQLKLEELRLNEQLESLLQEVTHSNKSYCEVVKQLTAKCDTIQFALQRHEEDFDLIPDGLSSTVCDKLVNCWTACSETLLHSIATLEDAVNQFIPSDVEEPATDIHELNEQIQTLNLREISLAARLTRTETMLEDYQRENNFTLDNKVCCFSQSRRTVQECNALLNKIVCTQKQLQQIPPGCCNNGGTKIASMKNKLKWLHVLEKQRTDVREMCFNNLILPIIDKLHVQKLRQVCQLVTSVSEDLPELGGIAKVIFDYEAHGPEYTERSDYLQIDDRHSWVAETTDIECRFQVKLSATLRPQPAPILLLVLVAHRLQDLQVTVAAFGITVKNVRQHGHDAQRFLLARIARNLFRGELHDFRTWNVFGVLIQRPVYDVGRCAATVVIFGPVAILRACREVFDRRETLHTVLGHLLLVNGCIECAKLNLALQLRRRPSPRCLRNILGRALSIVIDRRSFVRTEDLDGRIASYTVLSAKALLLLAVYATDLDYTLQCGGRLLVLRHQVSAMATERCVELNHPYLVAFHHGTFKVGRRQCHDIIGRRV</sequence>
<accession>A0A182MW30</accession>
<dbReference type="EMBL" id="AXCM01003486">
    <property type="status" value="NOT_ANNOTATED_CDS"/>
    <property type="molecule type" value="Genomic_DNA"/>
</dbReference>
<evidence type="ECO:0000313" key="3">
    <source>
        <dbReference type="Proteomes" id="UP000075883"/>
    </source>
</evidence>
<dbReference type="VEuPathDB" id="VectorBase:ACUA027678"/>
<name>A0A182MW30_9DIPT</name>
<evidence type="ECO:0000313" key="2">
    <source>
        <dbReference type="EnsemblMetazoa" id="ACUA027678-PA"/>
    </source>
</evidence>
<keyword evidence="1" id="KW-0175">Coiled coil</keyword>
<dbReference type="EnsemblMetazoa" id="ACUA027678-RA">
    <property type="protein sequence ID" value="ACUA027678-PA"/>
    <property type="gene ID" value="ACUA027678"/>
</dbReference>
<feature type="coiled-coil region" evidence="1">
    <location>
        <begin position="426"/>
        <end position="453"/>
    </location>
</feature>
<reference evidence="2" key="2">
    <citation type="submission" date="2020-05" db="UniProtKB">
        <authorList>
            <consortium name="EnsemblMetazoa"/>
        </authorList>
    </citation>
    <scope>IDENTIFICATION</scope>
    <source>
        <strain evidence="2">A-37</strain>
    </source>
</reference>
<dbReference type="AlphaFoldDB" id="A0A182MW30"/>
<dbReference type="Proteomes" id="UP000075883">
    <property type="component" value="Unassembled WGS sequence"/>
</dbReference>
<reference evidence="3" key="1">
    <citation type="submission" date="2013-09" db="EMBL/GenBank/DDBJ databases">
        <title>The Genome Sequence of Anopheles culicifacies species A.</title>
        <authorList>
            <consortium name="The Broad Institute Genomics Platform"/>
            <person name="Neafsey D.E."/>
            <person name="Besansky N."/>
            <person name="Howell P."/>
            <person name="Walton C."/>
            <person name="Young S.K."/>
            <person name="Zeng Q."/>
            <person name="Gargeya S."/>
            <person name="Fitzgerald M."/>
            <person name="Haas B."/>
            <person name="Abouelleil A."/>
            <person name="Allen A.W."/>
            <person name="Alvarado L."/>
            <person name="Arachchi H.M."/>
            <person name="Berlin A.M."/>
            <person name="Chapman S.B."/>
            <person name="Gainer-Dewar J."/>
            <person name="Goldberg J."/>
            <person name="Griggs A."/>
            <person name="Gujja S."/>
            <person name="Hansen M."/>
            <person name="Howarth C."/>
            <person name="Imamovic A."/>
            <person name="Ireland A."/>
            <person name="Larimer J."/>
            <person name="McCowan C."/>
            <person name="Murphy C."/>
            <person name="Pearson M."/>
            <person name="Poon T.W."/>
            <person name="Priest M."/>
            <person name="Roberts A."/>
            <person name="Saif S."/>
            <person name="Shea T."/>
            <person name="Sisk P."/>
            <person name="Sykes S."/>
            <person name="Wortman J."/>
            <person name="Nusbaum C."/>
            <person name="Birren B."/>
        </authorList>
    </citation>
    <scope>NUCLEOTIDE SEQUENCE [LARGE SCALE GENOMIC DNA]</scope>
    <source>
        <strain evidence="3">A-37</strain>
    </source>
</reference>
<feature type="coiled-coil region" evidence="1">
    <location>
        <begin position="675"/>
        <end position="727"/>
    </location>
</feature>
<evidence type="ECO:0000256" key="1">
    <source>
        <dbReference type="SAM" id="Coils"/>
    </source>
</evidence>
<organism evidence="2 3">
    <name type="scientific">Anopheles culicifacies</name>
    <dbReference type="NCBI Taxonomy" id="139723"/>
    <lineage>
        <taxon>Eukaryota</taxon>
        <taxon>Metazoa</taxon>
        <taxon>Ecdysozoa</taxon>
        <taxon>Arthropoda</taxon>
        <taxon>Hexapoda</taxon>
        <taxon>Insecta</taxon>
        <taxon>Pterygota</taxon>
        <taxon>Neoptera</taxon>
        <taxon>Endopterygota</taxon>
        <taxon>Diptera</taxon>
        <taxon>Nematocera</taxon>
        <taxon>Culicoidea</taxon>
        <taxon>Culicidae</taxon>
        <taxon>Anophelinae</taxon>
        <taxon>Anopheles</taxon>
        <taxon>culicifacies species complex</taxon>
    </lineage>
</organism>
<keyword evidence="3" id="KW-1185">Reference proteome</keyword>
<feature type="coiled-coil region" evidence="1">
    <location>
        <begin position="181"/>
        <end position="247"/>
    </location>
</feature>